<comment type="caution">
    <text evidence="2">The sequence shown here is derived from an EMBL/GenBank/DDBJ whole genome shotgun (WGS) entry which is preliminary data.</text>
</comment>
<proteinExistence type="predicted"/>
<dbReference type="Proteomes" id="UP001374584">
    <property type="component" value="Unassembled WGS sequence"/>
</dbReference>
<accession>A0AAN9NRZ7</accession>
<dbReference type="AlphaFoldDB" id="A0AAN9NRZ7"/>
<gene>
    <name evidence="2" type="ORF">VNO80_03325</name>
</gene>
<reference evidence="2 3" key="1">
    <citation type="submission" date="2024-01" db="EMBL/GenBank/DDBJ databases">
        <title>The genomes of 5 underutilized Papilionoideae crops provide insights into root nodulation and disease resistanc.</title>
        <authorList>
            <person name="Jiang F."/>
        </authorList>
    </citation>
    <scope>NUCLEOTIDE SEQUENCE [LARGE SCALE GENOMIC DNA]</scope>
    <source>
        <strain evidence="2">JINMINGXINNONG_FW02</strain>
        <tissue evidence="2">Leaves</tissue>
    </source>
</reference>
<feature type="transmembrane region" description="Helical" evidence="1">
    <location>
        <begin position="12"/>
        <end position="32"/>
    </location>
</feature>
<keyword evidence="1" id="KW-1133">Transmembrane helix</keyword>
<protein>
    <submittedName>
        <fullName evidence="2">Uncharacterized protein</fullName>
    </submittedName>
</protein>
<name>A0AAN9NRZ7_PHACN</name>
<evidence type="ECO:0000313" key="3">
    <source>
        <dbReference type="Proteomes" id="UP001374584"/>
    </source>
</evidence>
<evidence type="ECO:0000313" key="2">
    <source>
        <dbReference type="EMBL" id="KAK7377892.1"/>
    </source>
</evidence>
<evidence type="ECO:0000256" key="1">
    <source>
        <dbReference type="SAM" id="Phobius"/>
    </source>
</evidence>
<keyword evidence="1" id="KW-0472">Membrane</keyword>
<keyword evidence="3" id="KW-1185">Reference proteome</keyword>
<sequence>MEAQPNTPISLNANFFALIVPLFLFLLSPHVFECNPTLLPPPPTLHGWKLFGDCFGSSDFSRLDQAFELRAIVALQGGCRYASGLHFDDSSSSTPLRNSFQ</sequence>
<dbReference type="EMBL" id="JAYMYR010000002">
    <property type="protein sequence ID" value="KAK7377892.1"/>
    <property type="molecule type" value="Genomic_DNA"/>
</dbReference>
<organism evidence="2 3">
    <name type="scientific">Phaseolus coccineus</name>
    <name type="common">Scarlet runner bean</name>
    <name type="synonym">Phaseolus multiflorus</name>
    <dbReference type="NCBI Taxonomy" id="3886"/>
    <lineage>
        <taxon>Eukaryota</taxon>
        <taxon>Viridiplantae</taxon>
        <taxon>Streptophyta</taxon>
        <taxon>Embryophyta</taxon>
        <taxon>Tracheophyta</taxon>
        <taxon>Spermatophyta</taxon>
        <taxon>Magnoliopsida</taxon>
        <taxon>eudicotyledons</taxon>
        <taxon>Gunneridae</taxon>
        <taxon>Pentapetalae</taxon>
        <taxon>rosids</taxon>
        <taxon>fabids</taxon>
        <taxon>Fabales</taxon>
        <taxon>Fabaceae</taxon>
        <taxon>Papilionoideae</taxon>
        <taxon>50 kb inversion clade</taxon>
        <taxon>NPAAA clade</taxon>
        <taxon>indigoferoid/millettioid clade</taxon>
        <taxon>Phaseoleae</taxon>
        <taxon>Phaseolus</taxon>
    </lineage>
</organism>
<keyword evidence="1" id="KW-0812">Transmembrane</keyword>